<sequence length="728" mass="81720">MSLAKYVVPANEVHYEFEIAGLSEFQLTRFELHEALNEIGYLDVDLINVDTSIDLASAMGKKASLKILAGTEDDRQARYYHGIVQRFELTGTDDKAAYYSARVVPRLWKLGRKHKSRVHVTEQSQRKTFKDVVEKVLQEGGLSGTSVSFKLNEGDYQPFSFLTQYRETDLDFIKRLCEEDGVGFSFDHTEEEEVLQLFDSNQKLKEANPYSEVIYRHAAGMLEDEYESIQSFQVSHQLDYGKVEMREYDFKDSQKKISGDKTGKSDDSLEYYDYAVKFQDEEGATERMKKTAKLRSEEYDAGVYVGTGRGDYRSMAAGKLFTLSECPSDALNKQWLPVEVVHRGTESNQVAGDGAPLGMGGYSYSMEFKAMPADVTFRPKRKAAKPIVLGSQTATVVGPAGEEIHTDEHGRVRVRMHWDRERQKEEDSSFWIRVSQQSAGRMWGMFFLPRIGQEVVVDFLEGDPNHPIITGSVYNDYQLPPYRPVPENKTRSTIKTNSTPGGNGFNELRFEDKKGSEQVFMHAEKNFDLRVKNDGKETYGNNHHLVVGGSNGGDQHERYKNDRHVIVEKNHYEKIESERKLKVGGDQIQHIDGDFFNDVGGDRLMITSGDSKNRVTGDSFHTVTGDLEAYSAAEQRVGAMRNVCISSVSGSVFVAAVQQIQLSVGPSFIKIDNTGVTIEGPMVKVNSGGIATPNMTKFKQPEVRSMDEADPAKAADADNDTSGEKSAW</sequence>
<dbReference type="Gene3D" id="3.55.50.10">
    <property type="entry name" value="Baseplate protein-like domains"/>
    <property type="match status" value="1"/>
</dbReference>
<gene>
    <name evidence="7" type="ORF">Pan216_29840</name>
</gene>
<dbReference type="InterPro" id="IPR006533">
    <property type="entry name" value="T6SS_Vgr_RhsGE"/>
</dbReference>
<protein>
    <submittedName>
        <fullName evidence="7">Phage-related baseplate assembly protein</fullName>
    </submittedName>
</protein>
<comment type="subcellular location">
    <subcellularLocation>
        <location evidence="1">Secreted</location>
    </subcellularLocation>
</comment>
<dbReference type="InterPro" id="IPR054030">
    <property type="entry name" value="Gp5_Vgr_C"/>
</dbReference>
<dbReference type="InterPro" id="IPR017847">
    <property type="entry name" value="T6SS_RhsGE_Vgr_subset"/>
</dbReference>
<dbReference type="SUPFAM" id="SSF69279">
    <property type="entry name" value="Phage tail proteins"/>
    <property type="match status" value="2"/>
</dbReference>
<keyword evidence="8" id="KW-1185">Reference proteome</keyword>
<feature type="compositionally biased region" description="Polar residues" evidence="4">
    <location>
        <begin position="491"/>
        <end position="500"/>
    </location>
</feature>
<evidence type="ECO:0000256" key="1">
    <source>
        <dbReference type="ARBA" id="ARBA00004613"/>
    </source>
</evidence>
<dbReference type="AlphaFoldDB" id="A0A518B563"/>
<feature type="domain" description="Gp5/Type VI secretion system Vgr protein OB-fold" evidence="5">
    <location>
        <begin position="406"/>
        <end position="474"/>
    </location>
</feature>
<dbReference type="PANTHER" id="PTHR32305">
    <property type="match status" value="1"/>
</dbReference>
<keyword evidence="3" id="KW-0964">Secreted</keyword>
<dbReference type="Proteomes" id="UP000317093">
    <property type="component" value="Chromosome"/>
</dbReference>
<feature type="region of interest" description="Disordered" evidence="4">
    <location>
        <begin position="690"/>
        <end position="728"/>
    </location>
</feature>
<dbReference type="GO" id="GO:0005576">
    <property type="term" value="C:extracellular region"/>
    <property type="evidence" value="ECO:0007669"/>
    <property type="project" value="UniProtKB-SubCell"/>
</dbReference>
<evidence type="ECO:0000313" key="7">
    <source>
        <dbReference type="EMBL" id="QDU62118.1"/>
    </source>
</evidence>
<proteinExistence type="inferred from homology"/>
<feature type="compositionally biased region" description="Basic and acidic residues" evidence="4">
    <location>
        <begin position="699"/>
        <end position="716"/>
    </location>
</feature>
<dbReference type="EMBL" id="CP036279">
    <property type="protein sequence ID" value="QDU62118.1"/>
    <property type="molecule type" value="Genomic_DNA"/>
</dbReference>
<dbReference type="InterPro" id="IPR050708">
    <property type="entry name" value="T6SS_VgrG/RHS"/>
</dbReference>
<name>A0A518B563_9BACT</name>
<dbReference type="Pfam" id="PF04717">
    <property type="entry name" value="Phage_base_V"/>
    <property type="match status" value="1"/>
</dbReference>
<feature type="region of interest" description="Disordered" evidence="4">
    <location>
        <begin position="481"/>
        <end position="505"/>
    </location>
</feature>
<dbReference type="RefSeq" id="WP_145258629.1">
    <property type="nucleotide sequence ID" value="NZ_CP036279.1"/>
</dbReference>
<evidence type="ECO:0000256" key="4">
    <source>
        <dbReference type="SAM" id="MobiDB-lite"/>
    </source>
</evidence>
<dbReference type="InterPro" id="IPR006531">
    <property type="entry name" value="Gp5/Vgr_OB"/>
</dbReference>
<dbReference type="Pfam" id="PF05954">
    <property type="entry name" value="Phage_GPD"/>
    <property type="match status" value="1"/>
</dbReference>
<evidence type="ECO:0000259" key="5">
    <source>
        <dbReference type="Pfam" id="PF04717"/>
    </source>
</evidence>
<evidence type="ECO:0000256" key="3">
    <source>
        <dbReference type="ARBA" id="ARBA00022525"/>
    </source>
</evidence>
<dbReference type="SUPFAM" id="SSF69255">
    <property type="entry name" value="gp5 N-terminal domain-like"/>
    <property type="match status" value="1"/>
</dbReference>
<accession>A0A518B563</accession>
<evidence type="ECO:0000313" key="8">
    <source>
        <dbReference type="Proteomes" id="UP000317093"/>
    </source>
</evidence>
<evidence type="ECO:0000259" key="6">
    <source>
        <dbReference type="Pfam" id="PF22178"/>
    </source>
</evidence>
<dbReference type="OrthoDB" id="9762420at2"/>
<dbReference type="SUPFAM" id="SSF69349">
    <property type="entry name" value="Phage fibre proteins"/>
    <property type="match status" value="1"/>
</dbReference>
<dbReference type="NCBIfam" id="TIGR03361">
    <property type="entry name" value="VI_Rhs_Vgr"/>
    <property type="match status" value="1"/>
</dbReference>
<dbReference type="NCBIfam" id="TIGR01646">
    <property type="entry name" value="vgr_GE"/>
    <property type="match status" value="1"/>
</dbReference>
<reference evidence="7 8" key="1">
    <citation type="submission" date="2019-02" db="EMBL/GenBank/DDBJ databases">
        <title>Deep-cultivation of Planctomycetes and their phenomic and genomic characterization uncovers novel biology.</title>
        <authorList>
            <person name="Wiegand S."/>
            <person name="Jogler M."/>
            <person name="Boedeker C."/>
            <person name="Pinto D."/>
            <person name="Vollmers J."/>
            <person name="Rivas-Marin E."/>
            <person name="Kohn T."/>
            <person name="Peeters S.H."/>
            <person name="Heuer A."/>
            <person name="Rast P."/>
            <person name="Oberbeckmann S."/>
            <person name="Bunk B."/>
            <person name="Jeske O."/>
            <person name="Meyerdierks A."/>
            <person name="Storesund J.E."/>
            <person name="Kallscheuer N."/>
            <person name="Luecker S."/>
            <person name="Lage O.M."/>
            <person name="Pohl T."/>
            <person name="Merkel B.J."/>
            <person name="Hornburger P."/>
            <person name="Mueller R.-W."/>
            <person name="Bruemmer F."/>
            <person name="Labrenz M."/>
            <person name="Spormann A.M."/>
            <person name="Op den Camp H."/>
            <person name="Overmann J."/>
            <person name="Amann R."/>
            <person name="Jetten M.S.M."/>
            <person name="Mascher T."/>
            <person name="Medema M.H."/>
            <person name="Devos D.P."/>
            <person name="Kaster A.-K."/>
            <person name="Ovreas L."/>
            <person name="Rohde M."/>
            <person name="Galperin M.Y."/>
            <person name="Jogler C."/>
        </authorList>
    </citation>
    <scope>NUCLEOTIDE SEQUENCE [LARGE SCALE GENOMIC DNA]</scope>
    <source>
        <strain evidence="7 8">Pan216</strain>
    </source>
</reference>
<evidence type="ECO:0000256" key="2">
    <source>
        <dbReference type="ARBA" id="ARBA00005558"/>
    </source>
</evidence>
<dbReference type="InterPro" id="IPR037026">
    <property type="entry name" value="Vgr_OB-fold_dom_sf"/>
</dbReference>
<dbReference type="KEGG" id="knv:Pan216_29840"/>
<dbReference type="Gene3D" id="2.30.110.50">
    <property type="match status" value="1"/>
</dbReference>
<feature type="domain" description="Gp5/Type VI secretion system Vgr C-terminal trimerisation" evidence="6">
    <location>
        <begin position="492"/>
        <end position="603"/>
    </location>
</feature>
<dbReference type="Pfam" id="PF22178">
    <property type="entry name" value="Gp5_trimer_C"/>
    <property type="match status" value="1"/>
</dbReference>
<dbReference type="PANTHER" id="PTHR32305:SF15">
    <property type="entry name" value="PROTEIN RHSA-RELATED"/>
    <property type="match status" value="1"/>
</dbReference>
<organism evidence="7 8">
    <name type="scientific">Kolteria novifilia</name>
    <dbReference type="NCBI Taxonomy" id="2527975"/>
    <lineage>
        <taxon>Bacteria</taxon>
        <taxon>Pseudomonadati</taxon>
        <taxon>Planctomycetota</taxon>
        <taxon>Planctomycetia</taxon>
        <taxon>Kolteriales</taxon>
        <taxon>Kolteriaceae</taxon>
        <taxon>Kolteria</taxon>
    </lineage>
</organism>
<comment type="similarity">
    <text evidence="2">Belongs to the VgrG protein family.</text>
</comment>
<dbReference type="Gene3D" id="2.40.50.230">
    <property type="entry name" value="Gp5 N-terminal domain"/>
    <property type="match status" value="1"/>
</dbReference>
<dbReference type="Gene3D" id="4.10.220.110">
    <property type="match status" value="1"/>
</dbReference>